<dbReference type="PANTHER" id="PTHR30329">
    <property type="entry name" value="STATOR ELEMENT OF FLAGELLAR MOTOR COMPLEX"/>
    <property type="match status" value="1"/>
</dbReference>
<comment type="caution">
    <text evidence="7">The sequence shown here is derived from an EMBL/GenBank/DDBJ whole genome shotgun (WGS) entry which is preliminary data.</text>
</comment>
<evidence type="ECO:0000256" key="2">
    <source>
        <dbReference type="ARBA" id="ARBA00023136"/>
    </source>
</evidence>
<dbReference type="CDD" id="cd07185">
    <property type="entry name" value="OmpA_C-like"/>
    <property type="match status" value="1"/>
</dbReference>
<dbReference type="InterPro" id="IPR050330">
    <property type="entry name" value="Bact_OuterMem_StrucFunc"/>
</dbReference>
<dbReference type="InterPro" id="IPR036737">
    <property type="entry name" value="OmpA-like_sf"/>
</dbReference>
<dbReference type="PROSITE" id="PS01068">
    <property type="entry name" value="OMPA_1"/>
    <property type="match status" value="1"/>
</dbReference>
<organism evidence="7 8">
    <name type="scientific">candidate division WOR-3 bacterium JGI_Cruoil_03_51_56</name>
    <dbReference type="NCBI Taxonomy" id="1973747"/>
    <lineage>
        <taxon>Bacteria</taxon>
        <taxon>Bacteria division WOR-3</taxon>
    </lineage>
</organism>
<dbReference type="AlphaFoldDB" id="A0A235BSZ7"/>
<sequence length="641" mass="70777">MRKVSVIALLLILAAGYALADPALGGGRGLWRVQDARVEEDGALVFANRWMFNREAFGDVSVWRGPLYGLEMNYAPVPVVEVFGSLIGITDFKTGPNRLYYDWQGESFGAKLSVPFLPVFKLAGTWHWLMERSDYHFVEDGFMDGLATKGMSWRAVGAFRFAELYKTLPTLMFNYGQSFEENGNKFLGAGIEFPSNAVDLFVEITSEVPSDENFSAFFGKDYTPKARVAPGVRIKIPYFHLNGGVEIALNDSVPDYEAILGFSFVSPFPKMKPKPWGRLAGKVQDARSDLPLEAKITFPNRKIRPLQTDPATGVFFLQKAPVGVVVVQASKEGYIPDAVPMVITDRGFATHTFKLKPLVPYGTVAGRTYDIYSGKPLEAELSFTGTQIEPVESNPVTGFFRADNVPAGLVSVVAQKEGFFTEERVVEVEDGGVTKLNIGLASLDMKGVLKGKVVDRKTGEPLIATISFSKAQRPSIHTDSATGQFELELPVGSFEVKVESWGYLPQPSSFNINKGDTTTRIFEMVSKGMALTLKGVYFEFAKAKLRTESYIALMEAARIMKENPDIRVEIQGHTDAIGTDKANQKLSERRAYAVINFLVQYGGVDAKRLVAKGYGESKPIATNDTDEGRQLNRRVDFVILK</sequence>
<evidence type="ECO:0000313" key="8">
    <source>
        <dbReference type="Proteomes" id="UP000215559"/>
    </source>
</evidence>
<dbReference type="GO" id="GO:0030246">
    <property type="term" value="F:carbohydrate binding"/>
    <property type="evidence" value="ECO:0007669"/>
    <property type="project" value="InterPro"/>
</dbReference>
<keyword evidence="5" id="KW-0732">Signal</keyword>
<feature type="domain" description="OmpA-like" evidence="6">
    <location>
        <begin position="525"/>
        <end position="641"/>
    </location>
</feature>
<dbReference type="Pfam" id="PF00691">
    <property type="entry name" value="OmpA"/>
    <property type="match status" value="1"/>
</dbReference>
<dbReference type="InterPro" id="IPR008969">
    <property type="entry name" value="CarboxyPept-like_regulatory"/>
</dbReference>
<evidence type="ECO:0000313" key="7">
    <source>
        <dbReference type="EMBL" id="OYD15302.1"/>
    </source>
</evidence>
<name>A0A235BSZ7_UNCW3</name>
<evidence type="ECO:0000256" key="4">
    <source>
        <dbReference type="PROSITE-ProRule" id="PRU00473"/>
    </source>
</evidence>
<dbReference type="InterPro" id="IPR006665">
    <property type="entry name" value="OmpA-like"/>
</dbReference>
<dbReference type="InterPro" id="IPR013784">
    <property type="entry name" value="Carb-bd-like_fold"/>
</dbReference>
<evidence type="ECO:0000256" key="3">
    <source>
        <dbReference type="ARBA" id="ARBA00023237"/>
    </source>
</evidence>
<dbReference type="PRINTS" id="PR01021">
    <property type="entry name" value="OMPADOMAIN"/>
</dbReference>
<dbReference type="PANTHER" id="PTHR30329:SF21">
    <property type="entry name" value="LIPOPROTEIN YIAD-RELATED"/>
    <property type="match status" value="1"/>
</dbReference>
<dbReference type="SUPFAM" id="SSF103088">
    <property type="entry name" value="OmpA-like"/>
    <property type="match status" value="1"/>
</dbReference>
<dbReference type="InterPro" id="IPR006664">
    <property type="entry name" value="OMP_bac"/>
</dbReference>
<dbReference type="InterPro" id="IPR006690">
    <property type="entry name" value="OMPA-like_CS"/>
</dbReference>
<evidence type="ECO:0000256" key="5">
    <source>
        <dbReference type="SAM" id="SignalP"/>
    </source>
</evidence>
<keyword evidence="2 4" id="KW-0472">Membrane</keyword>
<dbReference type="PROSITE" id="PS51123">
    <property type="entry name" value="OMPA_2"/>
    <property type="match status" value="1"/>
</dbReference>
<feature type="chain" id="PRO_5012737317" description="OmpA-like domain-containing protein" evidence="5">
    <location>
        <begin position="21"/>
        <end position="641"/>
    </location>
</feature>
<dbReference type="Proteomes" id="UP000215559">
    <property type="component" value="Unassembled WGS sequence"/>
</dbReference>
<dbReference type="EMBL" id="NOZP01000113">
    <property type="protein sequence ID" value="OYD15302.1"/>
    <property type="molecule type" value="Genomic_DNA"/>
</dbReference>
<dbReference type="GO" id="GO:0009279">
    <property type="term" value="C:cell outer membrane"/>
    <property type="evidence" value="ECO:0007669"/>
    <property type="project" value="UniProtKB-SubCell"/>
</dbReference>
<gene>
    <name evidence="7" type="ORF">CH330_06135</name>
</gene>
<keyword evidence="3" id="KW-0998">Cell outer membrane</keyword>
<evidence type="ECO:0000256" key="1">
    <source>
        <dbReference type="ARBA" id="ARBA00004442"/>
    </source>
</evidence>
<feature type="signal peptide" evidence="5">
    <location>
        <begin position="1"/>
        <end position="20"/>
    </location>
</feature>
<reference evidence="7 8" key="1">
    <citation type="submission" date="2017-07" db="EMBL/GenBank/DDBJ databases">
        <title>Recovery of genomes from metagenomes via a dereplication, aggregation, and scoring strategy.</title>
        <authorList>
            <person name="Sieber C.M."/>
            <person name="Probst A.J."/>
            <person name="Sharrar A."/>
            <person name="Thomas B.C."/>
            <person name="Hess M."/>
            <person name="Tringe S.G."/>
            <person name="Banfield J.F."/>
        </authorList>
    </citation>
    <scope>NUCLEOTIDE SEQUENCE [LARGE SCALE GENOMIC DNA]</scope>
    <source>
        <strain evidence="7">JGI_Cruoil_03_51_56</strain>
    </source>
</reference>
<dbReference type="SUPFAM" id="SSF49464">
    <property type="entry name" value="Carboxypeptidase regulatory domain-like"/>
    <property type="match status" value="2"/>
</dbReference>
<evidence type="ECO:0000259" key="6">
    <source>
        <dbReference type="PROSITE" id="PS51123"/>
    </source>
</evidence>
<dbReference type="Gene3D" id="3.30.1330.60">
    <property type="entry name" value="OmpA-like domain"/>
    <property type="match status" value="1"/>
</dbReference>
<dbReference type="SUPFAM" id="SSF49452">
    <property type="entry name" value="Starch-binding domain-like"/>
    <property type="match status" value="1"/>
</dbReference>
<dbReference type="Gene3D" id="2.60.40.1120">
    <property type="entry name" value="Carboxypeptidase-like, regulatory domain"/>
    <property type="match status" value="3"/>
</dbReference>
<accession>A0A235BSZ7</accession>
<proteinExistence type="predicted"/>
<comment type="subcellular location">
    <subcellularLocation>
        <location evidence="1">Cell outer membrane</location>
    </subcellularLocation>
</comment>
<protein>
    <recommendedName>
        <fullName evidence="6">OmpA-like domain-containing protein</fullName>
    </recommendedName>
</protein>